<dbReference type="Gene3D" id="2.130.10.10">
    <property type="entry name" value="YVTN repeat-like/Quinoprotein amine dehydrogenase"/>
    <property type="match status" value="1"/>
</dbReference>
<evidence type="ECO:0000256" key="1">
    <source>
        <dbReference type="ARBA" id="ARBA00022574"/>
    </source>
</evidence>
<dbReference type="SUPFAM" id="SSF50978">
    <property type="entry name" value="WD40 repeat-like"/>
    <property type="match status" value="1"/>
</dbReference>
<accession>A0AAN8WL19</accession>
<dbReference type="InterPro" id="IPR015943">
    <property type="entry name" value="WD40/YVTN_repeat-like_dom_sf"/>
</dbReference>
<dbReference type="PANTHER" id="PTHR13720">
    <property type="entry name" value="WD-40 REPEAT PROTEIN"/>
    <property type="match status" value="1"/>
</dbReference>
<evidence type="ECO:0000313" key="4">
    <source>
        <dbReference type="Proteomes" id="UP001381693"/>
    </source>
</evidence>
<dbReference type="Proteomes" id="UP001381693">
    <property type="component" value="Unassembled WGS sequence"/>
</dbReference>
<protein>
    <submittedName>
        <fullName evidence="3">Uncharacterized protein</fullName>
    </submittedName>
</protein>
<organism evidence="3 4">
    <name type="scientific">Halocaridina rubra</name>
    <name type="common">Hawaiian red shrimp</name>
    <dbReference type="NCBI Taxonomy" id="373956"/>
    <lineage>
        <taxon>Eukaryota</taxon>
        <taxon>Metazoa</taxon>
        <taxon>Ecdysozoa</taxon>
        <taxon>Arthropoda</taxon>
        <taxon>Crustacea</taxon>
        <taxon>Multicrustacea</taxon>
        <taxon>Malacostraca</taxon>
        <taxon>Eumalacostraca</taxon>
        <taxon>Eucarida</taxon>
        <taxon>Decapoda</taxon>
        <taxon>Pleocyemata</taxon>
        <taxon>Caridea</taxon>
        <taxon>Atyoidea</taxon>
        <taxon>Atyidae</taxon>
        <taxon>Halocaridina</taxon>
    </lineage>
</organism>
<dbReference type="InterPro" id="IPR036322">
    <property type="entry name" value="WD40_repeat_dom_sf"/>
</dbReference>
<keyword evidence="4" id="KW-1185">Reference proteome</keyword>
<feature type="non-terminal residue" evidence="3">
    <location>
        <position position="1"/>
    </location>
</feature>
<dbReference type="PANTHER" id="PTHR13720:SF33">
    <property type="entry name" value="HELP DOMAIN-CONTAINING PROTEIN"/>
    <property type="match status" value="1"/>
</dbReference>
<name>A0AAN8WL19_HALRR</name>
<reference evidence="3 4" key="1">
    <citation type="submission" date="2023-11" db="EMBL/GenBank/DDBJ databases">
        <title>Halocaridina rubra genome assembly.</title>
        <authorList>
            <person name="Smith C."/>
        </authorList>
    </citation>
    <scope>NUCLEOTIDE SEQUENCE [LARGE SCALE GENOMIC DNA]</scope>
    <source>
        <strain evidence="3">EP-1</strain>
        <tissue evidence="3">Whole</tissue>
    </source>
</reference>
<sequence length="142" mass="15967">GYNDKVFGVRFSPVTNNRLVTFGAKHIKFWNQTGGGLTFRQVSMGFKFKQDTVLCSSVGGDMEAGNEWWVFGLSSGNVLYVKNSKLERNVKIHKGPIYAILVTTEDGHDKGRVYQRASAGWKLWEHGETDETDMVWICAEEG</sequence>
<evidence type="ECO:0000313" key="3">
    <source>
        <dbReference type="EMBL" id="KAK7068127.1"/>
    </source>
</evidence>
<comment type="caution">
    <text evidence="3">The sequence shown here is derived from an EMBL/GenBank/DDBJ whole genome shotgun (WGS) entry which is preliminary data.</text>
</comment>
<gene>
    <name evidence="3" type="ORF">SK128_025072</name>
</gene>
<keyword evidence="2" id="KW-0677">Repeat</keyword>
<keyword evidence="1" id="KW-0853">WD repeat</keyword>
<proteinExistence type="predicted"/>
<dbReference type="EMBL" id="JAXCGZ010017420">
    <property type="protein sequence ID" value="KAK7068127.1"/>
    <property type="molecule type" value="Genomic_DNA"/>
</dbReference>
<evidence type="ECO:0000256" key="2">
    <source>
        <dbReference type="ARBA" id="ARBA00022737"/>
    </source>
</evidence>
<dbReference type="GO" id="GO:0008017">
    <property type="term" value="F:microtubule binding"/>
    <property type="evidence" value="ECO:0007669"/>
    <property type="project" value="TreeGrafter"/>
</dbReference>
<dbReference type="InterPro" id="IPR050630">
    <property type="entry name" value="WD_repeat_EMAP"/>
</dbReference>
<dbReference type="AlphaFoldDB" id="A0AAN8WL19"/>